<accession>A0A7U4X6J8</accession>
<dbReference type="RefSeq" id="WP_049594798.1">
    <property type="nucleotide sequence ID" value="NZ_CAUZGM010000006.1"/>
</dbReference>
<proteinExistence type="predicted"/>
<dbReference type="Proteomes" id="UP000072389">
    <property type="component" value="Chromosome"/>
</dbReference>
<evidence type="ECO:0000313" key="2">
    <source>
        <dbReference type="Proteomes" id="UP000072389"/>
    </source>
</evidence>
<sequence length="239" mass="27765">MSDLNVLKILATNIGISGVDTLAMGLGSAIKNSVTEIQNYTKQTSDAIYYLQVKTFLETAELDKDDVNTFFQNNPDNQRLGAEIFKILEQTYIENQSQMMARAFSLYVQKKIEKPILDQLIYIITNLNQYLINKLEEYLPEDAITIKEFDLLHESIGLDSIFNPDGNYTRDEIAYDRKISSFFSRKYKNVPQALINFEFYKPIDMAITMDLETLPQQEYEPTRFFLWFVTHILKDSISK</sequence>
<protein>
    <submittedName>
        <fullName evidence="1">Uncharacterized protein</fullName>
    </submittedName>
</protein>
<dbReference type="AlphaFoldDB" id="A0A7U4X6J8"/>
<organism evidence="1 2">
    <name type="scientific">Acinetobacter baumannii</name>
    <dbReference type="NCBI Taxonomy" id="470"/>
    <lineage>
        <taxon>Bacteria</taxon>
        <taxon>Pseudomonadati</taxon>
        <taxon>Pseudomonadota</taxon>
        <taxon>Gammaproteobacteria</taxon>
        <taxon>Moraxellales</taxon>
        <taxon>Moraxellaceae</taxon>
        <taxon>Acinetobacter</taxon>
        <taxon>Acinetobacter calcoaceticus/baumannii complex</taxon>
    </lineage>
</organism>
<name>A0A7U4X6J8_ACIBA</name>
<reference evidence="1 2" key="1">
    <citation type="journal article" date="2014" name="Antimicrob. Agents Chemother.">
        <title>Triclosan can select for an AdeIJK-overexpressing mutant of Acinetobacter baumannii ATCC 17978 that displays reduced susceptibility to multiple antibiotics.</title>
        <authorList>
            <person name="Fernando D.M."/>
            <person name="Xu W."/>
            <person name="Loewen P.C."/>
            <person name="Zhanel G.G."/>
            <person name="Kumar A."/>
        </authorList>
    </citation>
    <scope>NUCLEOTIDE SEQUENCE [LARGE SCALE GENOMIC DNA]</scope>
    <source>
        <strain evidence="2">ATCC 17978</strain>
    </source>
</reference>
<evidence type="ECO:0000313" key="1">
    <source>
        <dbReference type="EMBL" id="APP29993.1"/>
    </source>
</evidence>
<gene>
    <name evidence="1" type="ORF">AUO97_03825</name>
</gene>
<dbReference type="EMBL" id="CP018664">
    <property type="protein sequence ID" value="APP29993.1"/>
    <property type="molecule type" value="Genomic_DNA"/>
</dbReference>